<evidence type="ECO:0000313" key="3">
    <source>
        <dbReference type="Proteomes" id="UP000019063"/>
    </source>
</evidence>
<comment type="caution">
    <text evidence="2">The sequence shown here is derived from an EMBL/GenBank/DDBJ whole genome shotgun (WGS) entry which is preliminary data.</text>
</comment>
<dbReference type="EMBL" id="AQQW01000018">
    <property type="protein sequence ID" value="ETW11012.1"/>
    <property type="molecule type" value="Genomic_DNA"/>
</dbReference>
<dbReference type="Proteomes" id="UP000019063">
    <property type="component" value="Unassembled WGS sequence"/>
</dbReference>
<gene>
    <name evidence="2" type="ORF">ATO8_19364</name>
</gene>
<proteinExistence type="predicted"/>
<evidence type="ECO:0000256" key="1">
    <source>
        <dbReference type="SAM" id="MobiDB-lite"/>
    </source>
</evidence>
<sequence>MSKKGLSFDDAIKTTNAKPAPQRGEIYRKKLSVYVSGDVYETLRDKAHEMRVSHQQILEEAIEKHLKDLK</sequence>
<reference evidence="2 3" key="1">
    <citation type="journal article" date="2014" name="Antonie Van Leeuwenhoek">
        <title>Roseivivax atlanticus sp. nov., isolated from surface seawater of the Atlantic Ocean.</title>
        <authorList>
            <person name="Li G."/>
            <person name="Lai Q."/>
            <person name="Liu X."/>
            <person name="Sun F."/>
            <person name="Shao Z."/>
        </authorList>
    </citation>
    <scope>NUCLEOTIDE SEQUENCE [LARGE SCALE GENOMIC DNA]</scope>
    <source>
        <strain evidence="2 3">22II-s10s</strain>
    </source>
</reference>
<feature type="region of interest" description="Disordered" evidence="1">
    <location>
        <begin position="1"/>
        <end position="23"/>
    </location>
</feature>
<accession>W4HE16</accession>
<dbReference type="RefSeq" id="WP_043846986.1">
    <property type="nucleotide sequence ID" value="NZ_AQQW01000018.1"/>
</dbReference>
<dbReference type="AlphaFoldDB" id="W4HE16"/>
<protein>
    <submittedName>
        <fullName evidence="2">Uncharacterized protein</fullName>
    </submittedName>
</protein>
<feature type="compositionally biased region" description="Basic and acidic residues" evidence="1">
    <location>
        <begin position="1"/>
        <end position="12"/>
    </location>
</feature>
<name>W4HE16_9RHOB</name>
<evidence type="ECO:0000313" key="2">
    <source>
        <dbReference type="EMBL" id="ETW11012.1"/>
    </source>
</evidence>
<organism evidence="2 3">
    <name type="scientific">Roseivivax marinus</name>
    <dbReference type="NCBI Taxonomy" id="1379903"/>
    <lineage>
        <taxon>Bacteria</taxon>
        <taxon>Pseudomonadati</taxon>
        <taxon>Pseudomonadota</taxon>
        <taxon>Alphaproteobacteria</taxon>
        <taxon>Rhodobacterales</taxon>
        <taxon>Roseobacteraceae</taxon>
        <taxon>Roseivivax</taxon>
    </lineage>
</organism>
<keyword evidence="3" id="KW-1185">Reference proteome</keyword>